<evidence type="ECO:0000313" key="4">
    <source>
        <dbReference type="Proteomes" id="UP000324767"/>
    </source>
</evidence>
<feature type="region of interest" description="Disordered" evidence="1">
    <location>
        <begin position="585"/>
        <end position="606"/>
    </location>
</feature>
<proteinExistence type="predicted"/>
<protein>
    <submittedName>
        <fullName evidence="3">Uncharacterized protein</fullName>
    </submittedName>
</protein>
<keyword evidence="2" id="KW-0812">Transmembrane</keyword>
<dbReference type="EMBL" id="VXIT01000001">
    <property type="protein sequence ID" value="KAA6415759.1"/>
    <property type="molecule type" value="Genomic_DNA"/>
</dbReference>
<dbReference type="OrthoDB" id="529273at2759"/>
<feature type="transmembrane region" description="Helical" evidence="2">
    <location>
        <begin position="153"/>
        <end position="171"/>
    </location>
</feature>
<sequence>MAPSHKWVSSVNSVRLNEDLGEFGGRASQTFLSRPNYNAKRSGLSLDGEVFYASFLYLAIPTVTAIAILIADARQVAFTGGIYVVVTGNRASVSIAVQVISIGLALIQVAAVSRTFNFATRIRLRKVPTSLSVLQFWNGISSGNIQWSLKSKLLALLSIYVGLAAIPAAIWTGSLTPVVTSTTHATTVRIPQYSNMSLVKEWPLEIARSGPSLRNAKGFFTYSIGGQYGGLLTQSITTATTMDGSPRHHVKYDNSNFMYIGRSFGVGSSVGLVDDDIVQNPLAQSYQYQETGYATQVTCSYNTSDTFFHISQLEVDVMLYPAEGYLPDSTGPEFSVFVGHGADAIVAFGVAAQPVKMGSTRYLGIAAGSSYVNLDATQCKLDFIPSAFDVVVNVKSKSITPDRRVVTTDDEIMPSSATDIEPSGNLIHVVARQIELYSNDLTNIYQSIVGNALNFSISDYCTFVEQSSANNSNTPSPDSTTITLKGIENSITAMIDDILVGYASAQLMIADDLVETSATVSLSAIGFGKSIYIYINFAISTLVLLLVAEEAIRTKGWRDLPAFDYTDLAHLAIASSKGGTDIADVTTSGVSQAGEDRSEDEKETDRHRGLSYSWSLARLQRLTSNRDQSYTRVRILLREEEGREDGGSGLNRFSLGVA</sequence>
<comment type="caution">
    <text evidence="3">The sequence shown here is derived from an EMBL/GenBank/DDBJ whole genome shotgun (WGS) entry which is preliminary data.</text>
</comment>
<organism evidence="3 4">
    <name type="scientific">Lasallia pustulata</name>
    <dbReference type="NCBI Taxonomy" id="136370"/>
    <lineage>
        <taxon>Eukaryota</taxon>
        <taxon>Fungi</taxon>
        <taxon>Dikarya</taxon>
        <taxon>Ascomycota</taxon>
        <taxon>Pezizomycotina</taxon>
        <taxon>Lecanoromycetes</taxon>
        <taxon>OSLEUM clade</taxon>
        <taxon>Umbilicariomycetidae</taxon>
        <taxon>Umbilicariales</taxon>
        <taxon>Umbilicariaceae</taxon>
        <taxon>Lasallia</taxon>
    </lineage>
</organism>
<evidence type="ECO:0000313" key="3">
    <source>
        <dbReference type="EMBL" id="KAA6415759.1"/>
    </source>
</evidence>
<keyword evidence="2" id="KW-0472">Membrane</keyword>
<feature type="compositionally biased region" description="Basic and acidic residues" evidence="1">
    <location>
        <begin position="594"/>
        <end position="606"/>
    </location>
</feature>
<dbReference type="Proteomes" id="UP000324767">
    <property type="component" value="Unassembled WGS sequence"/>
</dbReference>
<reference evidence="3 4" key="1">
    <citation type="submission" date="2019-09" db="EMBL/GenBank/DDBJ databases">
        <title>The hologenome of the rock-dwelling lichen Lasallia pustulata.</title>
        <authorList>
            <person name="Greshake Tzovaras B."/>
            <person name="Segers F."/>
            <person name="Bicker A."/>
            <person name="Dal Grande F."/>
            <person name="Otte J."/>
            <person name="Hankeln T."/>
            <person name="Schmitt I."/>
            <person name="Ebersberger I."/>
        </authorList>
    </citation>
    <scope>NUCLEOTIDE SEQUENCE [LARGE SCALE GENOMIC DNA]</scope>
    <source>
        <strain evidence="3">A1-1</strain>
    </source>
</reference>
<name>A0A5M8Q3V3_9LECA</name>
<dbReference type="AlphaFoldDB" id="A0A5M8Q3V3"/>
<evidence type="ECO:0000256" key="1">
    <source>
        <dbReference type="SAM" id="MobiDB-lite"/>
    </source>
</evidence>
<accession>A0A5M8Q3V3</accession>
<feature type="transmembrane region" description="Helical" evidence="2">
    <location>
        <begin position="91"/>
        <end position="116"/>
    </location>
</feature>
<feature type="transmembrane region" description="Helical" evidence="2">
    <location>
        <begin position="531"/>
        <end position="548"/>
    </location>
</feature>
<feature type="transmembrane region" description="Helical" evidence="2">
    <location>
        <begin position="50"/>
        <end position="71"/>
    </location>
</feature>
<gene>
    <name evidence="3" type="ORF">FRX48_00477</name>
</gene>
<keyword evidence="2" id="KW-1133">Transmembrane helix</keyword>
<evidence type="ECO:0000256" key="2">
    <source>
        <dbReference type="SAM" id="Phobius"/>
    </source>
</evidence>